<proteinExistence type="predicted"/>
<accession>A0A9W6GPR2</accession>
<keyword evidence="2 5" id="KW-0812">Transmembrane</keyword>
<feature type="transmembrane region" description="Helical" evidence="5">
    <location>
        <begin position="210"/>
        <end position="232"/>
    </location>
</feature>
<evidence type="ECO:0000256" key="3">
    <source>
        <dbReference type="ARBA" id="ARBA00022989"/>
    </source>
</evidence>
<feature type="transmembrane region" description="Helical" evidence="5">
    <location>
        <begin position="12"/>
        <end position="30"/>
    </location>
</feature>
<dbReference type="Proteomes" id="UP001144471">
    <property type="component" value="Unassembled WGS sequence"/>
</dbReference>
<protein>
    <submittedName>
        <fullName evidence="6">C4-dicarboxylate ABC transporter</fullName>
    </submittedName>
</protein>
<dbReference type="CDD" id="cd09325">
    <property type="entry name" value="TDT_C4-dicarb_trans"/>
    <property type="match status" value="1"/>
</dbReference>
<evidence type="ECO:0000256" key="5">
    <source>
        <dbReference type="SAM" id="Phobius"/>
    </source>
</evidence>
<name>A0A9W6GPR2_9FUSO</name>
<organism evidence="6 7">
    <name type="scientific">Propionigenium maris DSM 9537</name>
    <dbReference type="NCBI Taxonomy" id="1123000"/>
    <lineage>
        <taxon>Bacteria</taxon>
        <taxon>Fusobacteriati</taxon>
        <taxon>Fusobacteriota</taxon>
        <taxon>Fusobacteriia</taxon>
        <taxon>Fusobacteriales</taxon>
        <taxon>Fusobacteriaceae</taxon>
        <taxon>Propionigenium</taxon>
    </lineage>
</organism>
<feature type="transmembrane region" description="Helical" evidence="5">
    <location>
        <begin position="125"/>
        <end position="148"/>
    </location>
</feature>
<dbReference type="GO" id="GO:0046583">
    <property type="term" value="F:monoatomic cation efflux transmembrane transporter activity"/>
    <property type="evidence" value="ECO:0007669"/>
    <property type="project" value="TreeGrafter"/>
</dbReference>
<sequence length="311" mass="34172">MIEGVKKTPTPIAGLMLALAAAGNLMASYGMGIRNLFGMVSFIIFVFIVAKNFMNPDSLKEDLKNPVVASVVPTFFMGGMVLSTYAKPYIGGGAFVVWGVFVMLHLFMMVFYTKRFLMDFKIKKIFPSIFVVYVGIVVASVTAPAYGMQGLGKALFWFGLISYLVLLPIAGYRAIKVKGIPEPALPTLVIFAAPASLCLAGYMSSFPEKSVSMVIFLTTLSLIMYLIVLALLPKLLKVKFYPSYSAFTFPLVISAIAMKMTNGYLKAVWKSNALEGIVKFQEAISVTAVLYVLFCFVQFLFVKRRAVTEKA</sequence>
<dbReference type="InterPro" id="IPR052951">
    <property type="entry name" value="Tellurite_res_ion_channel"/>
</dbReference>
<keyword evidence="3 5" id="KW-1133">Transmembrane helix</keyword>
<feature type="transmembrane region" description="Helical" evidence="5">
    <location>
        <begin position="284"/>
        <end position="302"/>
    </location>
</feature>
<evidence type="ECO:0000256" key="4">
    <source>
        <dbReference type="ARBA" id="ARBA00023136"/>
    </source>
</evidence>
<evidence type="ECO:0000256" key="2">
    <source>
        <dbReference type="ARBA" id="ARBA00022692"/>
    </source>
</evidence>
<evidence type="ECO:0000313" key="7">
    <source>
        <dbReference type="Proteomes" id="UP001144471"/>
    </source>
</evidence>
<dbReference type="PANTHER" id="PTHR37955">
    <property type="entry name" value="TELLURITE RESISTANCE PROTEIN TEHA"/>
    <property type="match status" value="1"/>
</dbReference>
<gene>
    <name evidence="6" type="ORF">PM10SUCC1_33200</name>
</gene>
<feature type="transmembrane region" description="Helical" evidence="5">
    <location>
        <begin position="154"/>
        <end position="172"/>
    </location>
</feature>
<keyword evidence="7" id="KW-1185">Reference proteome</keyword>
<reference evidence="6" key="1">
    <citation type="submission" date="2022-12" db="EMBL/GenBank/DDBJ databases">
        <title>Reference genome sequencing for broad-spectrum identification of bacterial and archaeal isolates by mass spectrometry.</title>
        <authorList>
            <person name="Sekiguchi Y."/>
            <person name="Tourlousse D.M."/>
        </authorList>
    </citation>
    <scope>NUCLEOTIDE SEQUENCE</scope>
    <source>
        <strain evidence="6">10succ1</strain>
    </source>
</reference>
<feature type="transmembrane region" description="Helical" evidence="5">
    <location>
        <begin position="92"/>
        <end position="113"/>
    </location>
</feature>
<comment type="caution">
    <text evidence="6">The sequence shown here is derived from an EMBL/GenBank/DDBJ whole genome shotgun (WGS) entry which is preliminary data.</text>
</comment>
<feature type="transmembrane region" description="Helical" evidence="5">
    <location>
        <begin position="66"/>
        <end position="86"/>
    </location>
</feature>
<feature type="transmembrane region" description="Helical" evidence="5">
    <location>
        <begin position="36"/>
        <end position="54"/>
    </location>
</feature>
<evidence type="ECO:0000256" key="1">
    <source>
        <dbReference type="ARBA" id="ARBA00004141"/>
    </source>
</evidence>
<evidence type="ECO:0000313" key="6">
    <source>
        <dbReference type="EMBL" id="GLI57806.1"/>
    </source>
</evidence>
<dbReference type="PANTHER" id="PTHR37955:SF1">
    <property type="entry name" value="DEP DOMAIN-CONTAINING PROTEIN"/>
    <property type="match status" value="1"/>
</dbReference>
<comment type="subcellular location">
    <subcellularLocation>
        <location evidence="1">Membrane</location>
        <topology evidence="1">Multi-pass membrane protein</topology>
    </subcellularLocation>
</comment>
<dbReference type="Pfam" id="PF03595">
    <property type="entry name" value="SLAC1"/>
    <property type="match status" value="1"/>
</dbReference>
<dbReference type="Gene3D" id="1.50.10.150">
    <property type="entry name" value="Voltage-dependent anion channel"/>
    <property type="match status" value="1"/>
</dbReference>
<dbReference type="InterPro" id="IPR004695">
    <property type="entry name" value="SLAC1/Mae1/Ssu1/TehA"/>
</dbReference>
<dbReference type="GO" id="GO:0005886">
    <property type="term" value="C:plasma membrane"/>
    <property type="evidence" value="ECO:0007669"/>
    <property type="project" value="TreeGrafter"/>
</dbReference>
<keyword evidence="4 5" id="KW-0472">Membrane</keyword>
<dbReference type="RefSeq" id="WP_281837481.1">
    <property type="nucleotide sequence ID" value="NZ_BSDY01000025.1"/>
</dbReference>
<dbReference type="EMBL" id="BSDY01000025">
    <property type="protein sequence ID" value="GLI57806.1"/>
    <property type="molecule type" value="Genomic_DNA"/>
</dbReference>
<dbReference type="AlphaFoldDB" id="A0A9W6GPR2"/>
<dbReference type="InterPro" id="IPR038665">
    <property type="entry name" value="Voltage-dep_anion_channel_sf"/>
</dbReference>
<feature type="transmembrane region" description="Helical" evidence="5">
    <location>
        <begin position="184"/>
        <end position="204"/>
    </location>
</feature>
<feature type="transmembrane region" description="Helical" evidence="5">
    <location>
        <begin position="244"/>
        <end position="264"/>
    </location>
</feature>